<dbReference type="InterPro" id="IPR025680">
    <property type="entry name" value="DddI"/>
</dbReference>
<keyword evidence="2" id="KW-1185">Reference proteome</keyword>
<evidence type="ECO:0000313" key="2">
    <source>
        <dbReference type="Proteomes" id="UP000755585"/>
    </source>
</evidence>
<organism evidence="1 2">
    <name type="scientific">Kribbella aluminosa</name>
    <dbReference type="NCBI Taxonomy" id="416017"/>
    <lineage>
        <taxon>Bacteria</taxon>
        <taxon>Bacillati</taxon>
        <taxon>Actinomycetota</taxon>
        <taxon>Actinomycetes</taxon>
        <taxon>Propionibacteriales</taxon>
        <taxon>Kribbellaceae</taxon>
        <taxon>Kribbella</taxon>
    </lineage>
</organism>
<comment type="caution">
    <text evidence="1">The sequence shown here is derived from an EMBL/GenBank/DDBJ whole genome shotgun (WGS) entry which is preliminary data.</text>
</comment>
<dbReference type="EMBL" id="JAGINT010000002">
    <property type="protein sequence ID" value="MBP2354623.1"/>
    <property type="molecule type" value="Genomic_DNA"/>
</dbReference>
<sequence>MNDFLTAYYDDDAGQQRIGSHAAFDELLDRVASMPRSTWVELVSADELTTMKIGLGAAFSSLTLHHDVEGSAKSCSDGSLDEPQEATFNHGGVPTTMGKGSAITVKVARAAASQFFATRRRPELVAWEPAVD</sequence>
<dbReference type="Proteomes" id="UP000755585">
    <property type="component" value="Unassembled WGS sequence"/>
</dbReference>
<proteinExistence type="predicted"/>
<accession>A0ABS4USL1</accession>
<protein>
    <submittedName>
        <fullName evidence="1">Uncharacterized protein</fullName>
    </submittedName>
</protein>
<reference evidence="1 2" key="1">
    <citation type="submission" date="2021-03" db="EMBL/GenBank/DDBJ databases">
        <title>Sequencing the genomes of 1000 actinobacteria strains.</title>
        <authorList>
            <person name="Klenk H.-P."/>
        </authorList>
    </citation>
    <scope>NUCLEOTIDE SEQUENCE [LARGE SCALE GENOMIC DNA]</scope>
    <source>
        <strain evidence="1 2">DSM 18824</strain>
    </source>
</reference>
<gene>
    <name evidence="1" type="ORF">JOF29_005733</name>
</gene>
<name>A0ABS4USL1_9ACTN</name>
<evidence type="ECO:0000313" key="1">
    <source>
        <dbReference type="EMBL" id="MBP2354623.1"/>
    </source>
</evidence>
<dbReference type="RefSeq" id="WP_209697405.1">
    <property type="nucleotide sequence ID" value="NZ_BAAAVU010000031.1"/>
</dbReference>
<dbReference type="Pfam" id="PF14430">
    <property type="entry name" value="Imm1"/>
    <property type="match status" value="1"/>
</dbReference>